<keyword evidence="1" id="KW-0175">Coiled coil</keyword>
<evidence type="ECO:0008006" key="4">
    <source>
        <dbReference type="Google" id="ProtNLM"/>
    </source>
</evidence>
<reference evidence="2" key="1">
    <citation type="submission" date="2013-08" db="EMBL/GenBank/DDBJ databases">
        <authorList>
            <person name="Durkin A.S."/>
            <person name="Haft D.R."/>
            <person name="McCorrison J."/>
            <person name="Torralba M."/>
            <person name="Gillis M."/>
            <person name="Haft D.H."/>
            <person name="Methe B."/>
            <person name="Sutton G."/>
            <person name="Nelson K.E."/>
        </authorList>
    </citation>
    <scope>NUCLEOTIDE SEQUENCE [LARGE SCALE GENOMIC DNA]</scope>
    <source>
        <strain evidence="2">F0233</strain>
    </source>
</reference>
<protein>
    <recommendedName>
        <fullName evidence="4">Transposase</fullName>
    </recommendedName>
</protein>
<keyword evidence="3" id="KW-1185">Reference proteome</keyword>
<dbReference type="Proteomes" id="UP000017052">
    <property type="component" value="Unassembled WGS sequence"/>
</dbReference>
<accession>U2QEM9</accession>
<proteinExistence type="predicted"/>
<dbReference type="SUPFAM" id="SSF46689">
    <property type="entry name" value="Homeodomain-like"/>
    <property type="match status" value="1"/>
</dbReference>
<dbReference type="AlphaFoldDB" id="U2QEM9"/>
<sequence>MTAKEHAEIKRLKAELREARMENEFLEEAAAFFARESG</sequence>
<evidence type="ECO:0000313" key="3">
    <source>
        <dbReference type="Proteomes" id="UP000017052"/>
    </source>
</evidence>
<gene>
    <name evidence="2" type="ORF">HMPREF0682_2705</name>
</gene>
<name>U2QEM9_9ACTN</name>
<dbReference type="InterPro" id="IPR009057">
    <property type="entry name" value="Homeodomain-like_sf"/>
</dbReference>
<organism evidence="2 3">
    <name type="scientific">Propionibacterium acidifaciens F0233</name>
    <dbReference type="NCBI Taxonomy" id="553198"/>
    <lineage>
        <taxon>Bacteria</taxon>
        <taxon>Bacillati</taxon>
        <taxon>Actinomycetota</taxon>
        <taxon>Actinomycetes</taxon>
        <taxon>Propionibacteriales</taxon>
        <taxon>Propionibacteriaceae</taxon>
        <taxon>Propionibacterium</taxon>
    </lineage>
</organism>
<feature type="coiled-coil region" evidence="1">
    <location>
        <begin position="2"/>
        <end position="36"/>
    </location>
</feature>
<evidence type="ECO:0000313" key="2">
    <source>
        <dbReference type="EMBL" id="ERK54639.1"/>
    </source>
</evidence>
<evidence type="ECO:0000256" key="1">
    <source>
        <dbReference type="SAM" id="Coils"/>
    </source>
</evidence>
<dbReference type="EMBL" id="ACVN02000209">
    <property type="protein sequence ID" value="ERK54639.1"/>
    <property type="molecule type" value="Genomic_DNA"/>
</dbReference>
<comment type="caution">
    <text evidence="2">The sequence shown here is derived from an EMBL/GenBank/DDBJ whole genome shotgun (WGS) entry which is preliminary data.</text>
</comment>